<gene>
    <name evidence="2" type="ORF">RIL183_26561</name>
</gene>
<dbReference type="RefSeq" id="WP_055039965.1">
    <property type="nucleotide sequence ID" value="NZ_CVRS01000082.1"/>
</dbReference>
<dbReference type="STRING" id="360807.ERS852392_03110"/>
<dbReference type="Proteomes" id="UP000049828">
    <property type="component" value="Unassembled WGS sequence"/>
</dbReference>
<dbReference type="InterPro" id="IPR001932">
    <property type="entry name" value="PPM-type_phosphatase-like_dom"/>
</dbReference>
<evidence type="ECO:0000313" key="3">
    <source>
        <dbReference type="Proteomes" id="UP000049828"/>
    </source>
</evidence>
<name>A0A0M6WTM7_9FIRM</name>
<dbReference type="InterPro" id="IPR036457">
    <property type="entry name" value="PPM-type-like_dom_sf"/>
</dbReference>
<dbReference type="SUPFAM" id="SSF81606">
    <property type="entry name" value="PP2C-like"/>
    <property type="match status" value="1"/>
</dbReference>
<evidence type="ECO:0000259" key="1">
    <source>
        <dbReference type="PROSITE" id="PS51746"/>
    </source>
</evidence>
<evidence type="ECO:0000313" key="2">
    <source>
        <dbReference type="EMBL" id="CRL40549.1"/>
    </source>
</evidence>
<dbReference type="SMART" id="SM00331">
    <property type="entry name" value="PP2C_SIG"/>
    <property type="match status" value="1"/>
</dbReference>
<reference evidence="3" key="1">
    <citation type="submission" date="2015-05" db="EMBL/GenBank/DDBJ databases">
        <authorList>
            <consortium name="Pathogen Informatics"/>
        </authorList>
    </citation>
    <scope>NUCLEOTIDE SEQUENCE [LARGE SCALE GENOMIC DNA]</scope>
    <source>
        <strain evidence="3">L1-83</strain>
    </source>
</reference>
<sequence>MKNFNVSYDTDVGIKKKTNQDSILLKGGAAEKEELLLAVICDGMGGMEKGELASATVVRAFSDWFENDYMNSSMTVSDEMIKKQWQDILEDVNSRLITYGKENQLQLGTTVSAILLKDNGQYVFGHVGDTRIYTLSDTLQQLTEDHTFIAREIKRGNMTPESAKKDNRRNVLLQCIGVNEFFEPQYENGRLAHGTALLLCSDGFRHMLSEDEIYESLNPHKNLDEAQIKEKLREMIEWNKQRMETDNISAIYIKLK</sequence>
<dbReference type="GO" id="GO:0004722">
    <property type="term" value="F:protein serine/threonine phosphatase activity"/>
    <property type="evidence" value="ECO:0007669"/>
    <property type="project" value="UniProtKB-EC"/>
</dbReference>
<dbReference type="EC" id="3.1.3.16" evidence="2"/>
<feature type="domain" description="PPM-type phosphatase" evidence="1">
    <location>
        <begin position="5"/>
        <end position="255"/>
    </location>
</feature>
<dbReference type="Gene3D" id="3.60.40.10">
    <property type="entry name" value="PPM-type phosphatase domain"/>
    <property type="match status" value="1"/>
</dbReference>
<organism evidence="2 3">
    <name type="scientific">Roseburia inulinivorans</name>
    <dbReference type="NCBI Taxonomy" id="360807"/>
    <lineage>
        <taxon>Bacteria</taxon>
        <taxon>Bacillati</taxon>
        <taxon>Bacillota</taxon>
        <taxon>Clostridia</taxon>
        <taxon>Lachnospirales</taxon>
        <taxon>Lachnospiraceae</taxon>
        <taxon>Roseburia</taxon>
    </lineage>
</organism>
<dbReference type="PROSITE" id="PS51746">
    <property type="entry name" value="PPM_2"/>
    <property type="match status" value="1"/>
</dbReference>
<dbReference type="EMBL" id="CVRS01000082">
    <property type="protein sequence ID" value="CRL40549.1"/>
    <property type="molecule type" value="Genomic_DNA"/>
</dbReference>
<keyword evidence="2" id="KW-0378">Hydrolase</keyword>
<dbReference type="CDD" id="cd00143">
    <property type="entry name" value="PP2Cc"/>
    <property type="match status" value="1"/>
</dbReference>
<accession>A0A0M6WTM7</accession>
<dbReference type="AlphaFoldDB" id="A0A0M6WTM7"/>
<proteinExistence type="predicted"/>
<dbReference type="SMART" id="SM00332">
    <property type="entry name" value="PP2Cc"/>
    <property type="match status" value="1"/>
</dbReference>
<keyword evidence="3" id="KW-1185">Reference proteome</keyword>
<protein>
    <submittedName>
        <fullName evidence="2">Serine/threonine protein phosphatase</fullName>
        <ecNumber evidence="2">3.1.3.16</ecNumber>
    </submittedName>
</protein>
<dbReference type="Pfam" id="PF13672">
    <property type="entry name" value="PP2C_2"/>
    <property type="match status" value="1"/>
</dbReference>